<dbReference type="PANTHER" id="PTHR13789">
    <property type="entry name" value="MONOOXYGENASE"/>
    <property type="match status" value="1"/>
</dbReference>
<keyword evidence="2 4" id="KW-0503">Monooxygenase</keyword>
<evidence type="ECO:0000259" key="3">
    <source>
        <dbReference type="Pfam" id="PF01494"/>
    </source>
</evidence>
<name>A0ABP8VFE5_9PSEU</name>
<keyword evidence="1" id="KW-0560">Oxidoreductase</keyword>
<dbReference type="Pfam" id="PF01494">
    <property type="entry name" value="FAD_binding_3"/>
    <property type="match status" value="1"/>
</dbReference>
<evidence type="ECO:0000313" key="5">
    <source>
        <dbReference type="Proteomes" id="UP001500192"/>
    </source>
</evidence>
<sequence>MGRILIIGGGVAGAAAALAVRKAGWDPVVYERHPDNAEDLGAFLTLAANGHAALDQLDAAEAVGRAGFVLHTLEFAGRTKALERTRCLRRGELCRVLQGEVVRRGIPVHHGRRLIDATEDSSGVTARFADGETVRGDLLLGADGLHSRVRELLNPGVAPRYAGQRVFYGYSRLAEPPAEPGRIVMVRGGAAFGYAVSPGSEVYWFARVTGDPLPEATVPDPAWLLALLRPDGTECAGIVEATQGPLLATNARDLADVPRWRGERILLLGDAAHAASPATGQGASMALEDAVVLGKALRDTGFPLEAYERLRRPRVEYNTAASARMSAGLPVAGTPPVDEEELARQLDWATALASP</sequence>
<dbReference type="Gene3D" id="3.50.50.60">
    <property type="entry name" value="FAD/NAD(P)-binding domain"/>
    <property type="match status" value="1"/>
</dbReference>
<dbReference type="EMBL" id="BAABIB010000116">
    <property type="protein sequence ID" value="GAA4659976.1"/>
    <property type="molecule type" value="Genomic_DNA"/>
</dbReference>
<proteinExistence type="predicted"/>
<reference evidence="5" key="1">
    <citation type="journal article" date="2019" name="Int. J. Syst. Evol. Microbiol.">
        <title>The Global Catalogue of Microorganisms (GCM) 10K type strain sequencing project: providing services to taxonomists for standard genome sequencing and annotation.</title>
        <authorList>
            <consortium name="The Broad Institute Genomics Platform"/>
            <consortium name="The Broad Institute Genome Sequencing Center for Infectious Disease"/>
            <person name="Wu L."/>
            <person name="Ma J."/>
        </authorList>
    </citation>
    <scope>NUCLEOTIDE SEQUENCE [LARGE SCALE GENOMIC DNA]</scope>
    <source>
        <strain evidence="5">JCM 18054</strain>
    </source>
</reference>
<dbReference type="InterPro" id="IPR050493">
    <property type="entry name" value="FAD-dep_Monooxygenase_BioMet"/>
</dbReference>
<gene>
    <name evidence="4" type="ORF">GCM10023214_59800</name>
</gene>
<dbReference type="InterPro" id="IPR036188">
    <property type="entry name" value="FAD/NAD-bd_sf"/>
</dbReference>
<dbReference type="GO" id="GO:0004497">
    <property type="term" value="F:monooxygenase activity"/>
    <property type="evidence" value="ECO:0007669"/>
    <property type="project" value="UniProtKB-KW"/>
</dbReference>
<evidence type="ECO:0000256" key="2">
    <source>
        <dbReference type="ARBA" id="ARBA00023033"/>
    </source>
</evidence>
<keyword evidence="5" id="KW-1185">Reference proteome</keyword>
<dbReference type="RefSeq" id="WP_346055650.1">
    <property type="nucleotide sequence ID" value="NZ_BAABIB010000116.1"/>
</dbReference>
<feature type="domain" description="FAD-binding" evidence="3">
    <location>
        <begin position="4"/>
        <end position="298"/>
    </location>
</feature>
<accession>A0ABP8VFE5</accession>
<comment type="caution">
    <text evidence="4">The sequence shown here is derived from an EMBL/GenBank/DDBJ whole genome shotgun (WGS) entry which is preliminary data.</text>
</comment>
<organism evidence="4 5">
    <name type="scientific">Amycolatopsis dongchuanensis</name>
    <dbReference type="NCBI Taxonomy" id="1070866"/>
    <lineage>
        <taxon>Bacteria</taxon>
        <taxon>Bacillati</taxon>
        <taxon>Actinomycetota</taxon>
        <taxon>Actinomycetes</taxon>
        <taxon>Pseudonocardiales</taxon>
        <taxon>Pseudonocardiaceae</taxon>
        <taxon>Amycolatopsis</taxon>
    </lineage>
</organism>
<dbReference type="PRINTS" id="PR00420">
    <property type="entry name" value="RNGMNOXGNASE"/>
</dbReference>
<dbReference type="PANTHER" id="PTHR13789:SF309">
    <property type="entry name" value="PUTATIVE (AFU_ORTHOLOGUE AFUA_6G14510)-RELATED"/>
    <property type="match status" value="1"/>
</dbReference>
<dbReference type="InterPro" id="IPR002938">
    <property type="entry name" value="FAD-bd"/>
</dbReference>
<evidence type="ECO:0000256" key="1">
    <source>
        <dbReference type="ARBA" id="ARBA00023002"/>
    </source>
</evidence>
<dbReference type="SUPFAM" id="SSF51905">
    <property type="entry name" value="FAD/NAD(P)-binding domain"/>
    <property type="match status" value="1"/>
</dbReference>
<protein>
    <submittedName>
        <fullName evidence="4">FAD-dependent monooxygenase</fullName>
    </submittedName>
</protein>
<dbReference type="Proteomes" id="UP001500192">
    <property type="component" value="Unassembled WGS sequence"/>
</dbReference>
<evidence type="ECO:0000313" key="4">
    <source>
        <dbReference type="EMBL" id="GAA4659976.1"/>
    </source>
</evidence>